<keyword evidence="2" id="KW-1185">Reference proteome</keyword>
<dbReference type="Proteomes" id="UP000814140">
    <property type="component" value="Unassembled WGS sequence"/>
</dbReference>
<reference evidence="1" key="1">
    <citation type="submission" date="2021-03" db="EMBL/GenBank/DDBJ databases">
        <authorList>
            <consortium name="DOE Joint Genome Institute"/>
            <person name="Ahrendt S."/>
            <person name="Looney B.P."/>
            <person name="Miyauchi S."/>
            <person name="Morin E."/>
            <person name="Drula E."/>
            <person name="Courty P.E."/>
            <person name="Chicoki N."/>
            <person name="Fauchery L."/>
            <person name="Kohler A."/>
            <person name="Kuo A."/>
            <person name="Labutti K."/>
            <person name="Pangilinan J."/>
            <person name="Lipzen A."/>
            <person name="Riley R."/>
            <person name="Andreopoulos W."/>
            <person name="He G."/>
            <person name="Johnson J."/>
            <person name="Barry K.W."/>
            <person name="Grigoriev I.V."/>
            <person name="Nagy L."/>
            <person name="Hibbett D."/>
            <person name="Henrissat B."/>
            <person name="Matheny P.B."/>
            <person name="Labbe J."/>
            <person name="Martin F."/>
        </authorList>
    </citation>
    <scope>NUCLEOTIDE SEQUENCE</scope>
    <source>
        <strain evidence="1">HHB10654</strain>
    </source>
</reference>
<comment type="caution">
    <text evidence="1">The sequence shown here is derived from an EMBL/GenBank/DDBJ whole genome shotgun (WGS) entry which is preliminary data.</text>
</comment>
<dbReference type="EMBL" id="MU277193">
    <property type="protein sequence ID" value="KAI0066237.1"/>
    <property type="molecule type" value="Genomic_DNA"/>
</dbReference>
<evidence type="ECO:0000313" key="1">
    <source>
        <dbReference type="EMBL" id="KAI0066237.1"/>
    </source>
</evidence>
<sequence length="357" mass="40445">MSALSSNSHHAQAIRCVSPDRTPTANDNGFPRRRSSVSFDDGNIAVLAGDYYFIVHRGLLCRHSEYFSGLIDKLDASNAETCTNLDGRPVLRLADSAEDLSLLFHALYDGLNSLLQRQTNLRIAFVLLRLSAVYQFENLHHEALEIMLKAWPSTLAHWNRRERHIPHWDSPLARDILLPHPIAVINLARQVGATELLPAAFYDLSRHLPSSATAGFVDPHDSFHHSLPQDDLVRLLRGREASSRFFSTFIVNELEGRKPSELCLNRAHEDPDRRLDCQGAFEYVTFELLRDVNGVVIGRTSDPLFAMLYAYDMQGKLADARTCDICRGEFGTVVTFARDRFWRQLPDWFGVDLSVWG</sequence>
<proteinExistence type="predicted"/>
<accession>A0ACB8TCM4</accession>
<protein>
    <submittedName>
        <fullName evidence="1">Uncharacterized protein</fullName>
    </submittedName>
</protein>
<name>A0ACB8TCM4_9AGAM</name>
<organism evidence="1 2">
    <name type="scientific">Artomyces pyxidatus</name>
    <dbReference type="NCBI Taxonomy" id="48021"/>
    <lineage>
        <taxon>Eukaryota</taxon>
        <taxon>Fungi</taxon>
        <taxon>Dikarya</taxon>
        <taxon>Basidiomycota</taxon>
        <taxon>Agaricomycotina</taxon>
        <taxon>Agaricomycetes</taxon>
        <taxon>Russulales</taxon>
        <taxon>Auriscalpiaceae</taxon>
        <taxon>Artomyces</taxon>
    </lineage>
</organism>
<gene>
    <name evidence="1" type="ORF">BV25DRAFT_1905815</name>
</gene>
<evidence type="ECO:0000313" key="2">
    <source>
        <dbReference type="Proteomes" id="UP000814140"/>
    </source>
</evidence>
<reference evidence="1" key="2">
    <citation type="journal article" date="2022" name="New Phytol.">
        <title>Evolutionary transition to the ectomycorrhizal habit in the genomes of a hyperdiverse lineage of mushroom-forming fungi.</title>
        <authorList>
            <person name="Looney B."/>
            <person name="Miyauchi S."/>
            <person name="Morin E."/>
            <person name="Drula E."/>
            <person name="Courty P.E."/>
            <person name="Kohler A."/>
            <person name="Kuo A."/>
            <person name="LaButti K."/>
            <person name="Pangilinan J."/>
            <person name="Lipzen A."/>
            <person name="Riley R."/>
            <person name="Andreopoulos W."/>
            <person name="He G."/>
            <person name="Johnson J."/>
            <person name="Nolan M."/>
            <person name="Tritt A."/>
            <person name="Barry K.W."/>
            <person name="Grigoriev I.V."/>
            <person name="Nagy L.G."/>
            <person name="Hibbett D."/>
            <person name="Henrissat B."/>
            <person name="Matheny P.B."/>
            <person name="Labbe J."/>
            <person name="Martin F.M."/>
        </authorList>
    </citation>
    <scope>NUCLEOTIDE SEQUENCE</scope>
    <source>
        <strain evidence="1">HHB10654</strain>
    </source>
</reference>